<dbReference type="RefSeq" id="WP_313469315.1">
    <property type="nucleotide sequence ID" value="NZ_JAXLNX010000031.1"/>
</dbReference>
<dbReference type="Proteomes" id="UP001289615">
    <property type="component" value="Unassembled WGS sequence"/>
</dbReference>
<evidence type="ECO:0000313" key="2">
    <source>
        <dbReference type="Proteomes" id="UP001289615"/>
    </source>
</evidence>
<dbReference type="EMBL" id="JAXUIA010000022">
    <property type="protein sequence ID" value="MEA0979168.1"/>
    <property type="molecule type" value="Genomic_DNA"/>
</dbReference>
<name>A0ABU5NSX6_9BACI</name>
<reference evidence="1 2" key="1">
    <citation type="submission" date="2023-12" db="EMBL/GenBank/DDBJ databases">
        <title>Genome comparison identifies genes involved in endophytic behavior of Lysinibacillus irui and provides insights into its role as a plant-growth promoting bacterium.</title>
        <authorList>
            <person name="Hilario S."/>
            <person name="Matos I."/>
            <person name="Goncalves M.F.M."/>
            <person name="Pardo C.A."/>
            <person name="Santos M.J."/>
        </authorList>
    </citation>
    <scope>NUCLEOTIDE SEQUENCE [LARGE SCALE GENOMIC DNA]</scope>
    <source>
        <strain evidence="1 2">B3</strain>
    </source>
</reference>
<accession>A0ABU5NSX6</accession>
<comment type="caution">
    <text evidence="1">The sequence shown here is derived from an EMBL/GenBank/DDBJ whole genome shotgun (WGS) entry which is preliminary data.</text>
</comment>
<evidence type="ECO:0000313" key="1">
    <source>
        <dbReference type="EMBL" id="MEA0979168.1"/>
    </source>
</evidence>
<organism evidence="1 2">
    <name type="scientific">Lysinibacillus irui</name>
    <dbReference type="NCBI Taxonomy" id="2998077"/>
    <lineage>
        <taxon>Bacteria</taxon>
        <taxon>Bacillati</taxon>
        <taxon>Bacillota</taxon>
        <taxon>Bacilli</taxon>
        <taxon>Bacillales</taxon>
        <taxon>Bacillaceae</taxon>
        <taxon>Lysinibacillus</taxon>
    </lineage>
</organism>
<proteinExistence type="predicted"/>
<keyword evidence="2" id="KW-1185">Reference proteome</keyword>
<sequence>MVTRILLDRTYEFWRDMMKKAVVTIDGQDVIKSFHSQEIVGDTVKTYVYLDDGHGHVTNAKLVDAQGIELDRYETSIEQSDDGVMIIFTLTGTLKGDLQT</sequence>
<protein>
    <submittedName>
        <fullName evidence="1">Uncharacterized protein</fullName>
    </submittedName>
</protein>
<gene>
    <name evidence="1" type="ORF">U6C28_23085</name>
</gene>